<accession>A0A285JJ77</accession>
<proteinExistence type="predicted"/>
<name>A0A285JJ77_9GAMM</name>
<keyword evidence="2" id="KW-1185">Reference proteome</keyword>
<dbReference type="Proteomes" id="UP000219353">
    <property type="component" value="Unassembled WGS sequence"/>
</dbReference>
<evidence type="ECO:0008006" key="3">
    <source>
        <dbReference type="Google" id="ProtNLM"/>
    </source>
</evidence>
<dbReference type="Pfam" id="PF11582">
    <property type="entry name" value="DUF3240"/>
    <property type="match status" value="1"/>
</dbReference>
<evidence type="ECO:0000313" key="1">
    <source>
        <dbReference type="EMBL" id="SNY60390.1"/>
    </source>
</evidence>
<sequence>MKNLEVLHAFFPLELRDAVVDTLLKLDNLSGFSIVPIDGHSRENSQFDKLEQVVGYRHMFRLEVIVDACLRQQVITQLRQCRSCKPGDKGIRYYVTPILDSGHL</sequence>
<protein>
    <recommendedName>
        <fullName evidence="3">Nitrogen regulatory protein P-II</fullName>
    </recommendedName>
</protein>
<dbReference type="EMBL" id="OBEB01000010">
    <property type="protein sequence ID" value="SNY60390.1"/>
    <property type="molecule type" value="Genomic_DNA"/>
</dbReference>
<gene>
    <name evidence="1" type="ORF">SAMN06297280_0081</name>
</gene>
<dbReference type="Gene3D" id="3.30.70.120">
    <property type="match status" value="1"/>
</dbReference>
<organism evidence="1 2">
    <name type="scientific">Arsukibacterium tuosuense</name>
    <dbReference type="NCBI Taxonomy" id="1323745"/>
    <lineage>
        <taxon>Bacteria</taxon>
        <taxon>Pseudomonadati</taxon>
        <taxon>Pseudomonadota</taxon>
        <taxon>Gammaproteobacteria</taxon>
        <taxon>Chromatiales</taxon>
        <taxon>Chromatiaceae</taxon>
        <taxon>Arsukibacterium</taxon>
    </lineage>
</organism>
<dbReference type="OrthoDB" id="8537254at2"/>
<dbReference type="InterPro" id="IPR015867">
    <property type="entry name" value="N-reg_PII/ATP_PRibTrfase_C"/>
</dbReference>
<dbReference type="AlphaFoldDB" id="A0A285JJ77"/>
<reference evidence="2" key="1">
    <citation type="submission" date="2017-09" db="EMBL/GenBank/DDBJ databases">
        <authorList>
            <person name="Varghese N."/>
            <person name="Submissions S."/>
        </authorList>
    </citation>
    <scope>NUCLEOTIDE SEQUENCE [LARGE SCALE GENOMIC DNA]</scope>
    <source>
        <strain evidence="2">CGMCC 1.12461</strain>
    </source>
</reference>
<dbReference type="RefSeq" id="WP_097112976.1">
    <property type="nucleotide sequence ID" value="NZ_OBEB01000010.1"/>
</dbReference>
<dbReference type="InterPro" id="IPR021634">
    <property type="entry name" value="DUF3240"/>
</dbReference>
<evidence type="ECO:0000313" key="2">
    <source>
        <dbReference type="Proteomes" id="UP000219353"/>
    </source>
</evidence>